<dbReference type="InterPro" id="IPR031358">
    <property type="entry name" value="Stealth_CR1"/>
</dbReference>
<dbReference type="InterPro" id="IPR047141">
    <property type="entry name" value="Stealth"/>
</dbReference>
<feature type="compositionally biased region" description="Polar residues" evidence="3">
    <location>
        <begin position="76"/>
        <end position="89"/>
    </location>
</feature>
<evidence type="ECO:0000259" key="4">
    <source>
        <dbReference type="Pfam" id="PF11380"/>
    </source>
</evidence>
<evidence type="ECO:0000259" key="6">
    <source>
        <dbReference type="Pfam" id="PF17102"/>
    </source>
</evidence>
<dbReference type="GO" id="GO:0003976">
    <property type="term" value="F:UDP-N-acetylglucosamine-lysosomal-enzyme N-acetylglucosaminephosphotransferase activity"/>
    <property type="evidence" value="ECO:0007669"/>
    <property type="project" value="TreeGrafter"/>
</dbReference>
<dbReference type="GO" id="GO:0005794">
    <property type="term" value="C:Golgi apparatus"/>
    <property type="evidence" value="ECO:0007669"/>
    <property type="project" value="TreeGrafter"/>
</dbReference>
<evidence type="ECO:0000313" key="8">
    <source>
        <dbReference type="Proteomes" id="UP000799049"/>
    </source>
</evidence>
<sequence length="598" mass="68218">MFSRLSARFRPPHRTLYASNSMTSYLHNRKGAAAFFLVLLLHLFFACYFLNSGSSQSDLHSQSQSQSAERLALKLDSSTPRNDMDSNGSDEFKEKRPAKKTPKKPVLPVNQRDASSLNPVSHGKKKNADDPVKSNCTTPYVDLYTLDIQRVRERQQHDAPDGQSFQIDAVFTWVDGNDPPLASKRMKYVPASASLSANKSRGSPIARNFDVCEKKRYTNHDEIRFALRSIEKFTPWIRNIYIVTDDQKPAWLNVDHPQIKLKSHTEIWTNASLLPVFNSFAIESQIFNIPDLAEYVFIMNDDMMFGKPQEPLSWVSPTNGPLVFVEERMVNAERYTDPEVPLAPTGPVSEWDSLDYSTALLNARFGKRPRGYVSHMPVVVETSLARECIREFQQQFLQSSGNRFRGLKDIHIKFMFTHFRMERFREELFLEGMTSRVDQNHDGAASLQELVHFGDESVIEPSCRRRFEEEQSRDGSVGGLQFRQVLVHCPQMASYVANKTLEMRGIHAGDPWYVYQYDPSRSKRNLFTAVNFGLKTLTALLDKLWTTIEPDTMCFNDDTTVSLNSRNVDALTRHANAAYDVVTTALSRKLGDSSSYEV</sequence>
<evidence type="ECO:0000256" key="1">
    <source>
        <dbReference type="ARBA" id="ARBA00007583"/>
    </source>
</evidence>
<dbReference type="OrthoDB" id="263283at2759"/>
<dbReference type="Pfam" id="PF17102">
    <property type="entry name" value="Stealth_CR3"/>
    <property type="match status" value="1"/>
</dbReference>
<name>A0A8K0AJ67_ANDGO</name>
<dbReference type="AlphaFoldDB" id="A0A8K0AJ67"/>
<dbReference type="PANTHER" id="PTHR24045:SF0">
    <property type="entry name" value="N-ACETYLGLUCOSAMINE-1-PHOSPHOTRANSFERASE SUBUNITS ALPHA_BETA"/>
    <property type="match status" value="1"/>
</dbReference>
<proteinExistence type="inferred from homology"/>
<accession>A0A8K0AJ67</accession>
<dbReference type="Pfam" id="PF11380">
    <property type="entry name" value="Stealth_CR2"/>
    <property type="match status" value="1"/>
</dbReference>
<gene>
    <name evidence="7" type="ORF">ANDGO_03694</name>
</gene>
<protein>
    <submittedName>
        <fullName evidence="7">Mitochondrial UDP-N-acetylglucosamine--lysosomal-enzyme N-acetylglucosamine phosphotransferase</fullName>
    </submittedName>
</protein>
<feature type="compositionally biased region" description="Low complexity" evidence="3">
    <location>
        <begin position="58"/>
        <end position="67"/>
    </location>
</feature>
<evidence type="ECO:0000259" key="5">
    <source>
        <dbReference type="Pfam" id="PF17101"/>
    </source>
</evidence>
<feature type="domain" description="Stealth protein CR3 conserved region 3" evidence="6">
    <location>
        <begin position="374"/>
        <end position="422"/>
    </location>
</feature>
<dbReference type="InterPro" id="IPR031357">
    <property type="entry name" value="Stealth_CR3"/>
</dbReference>
<dbReference type="GO" id="GO:0046835">
    <property type="term" value="P:carbohydrate phosphorylation"/>
    <property type="evidence" value="ECO:0007669"/>
    <property type="project" value="TreeGrafter"/>
</dbReference>
<evidence type="ECO:0000256" key="2">
    <source>
        <dbReference type="ARBA" id="ARBA00022679"/>
    </source>
</evidence>
<evidence type="ECO:0000313" key="7">
    <source>
        <dbReference type="EMBL" id="KAF0853047.1"/>
    </source>
</evidence>
<keyword evidence="2" id="KW-0808">Transferase</keyword>
<dbReference type="GO" id="GO:0016256">
    <property type="term" value="P:N-glycan processing to lysosome"/>
    <property type="evidence" value="ECO:0007669"/>
    <property type="project" value="TreeGrafter"/>
</dbReference>
<reference evidence="7" key="1">
    <citation type="submission" date="2019-09" db="EMBL/GenBank/DDBJ databases">
        <title>The Mitochondrial Proteome of the Jakobid, Andalucia godoyi, a Protist With the Most Gene-Rich and Bacteria-Like Mitochondrial Genome.</title>
        <authorList>
            <person name="Gray M.W."/>
            <person name="Burger G."/>
            <person name="Derelle R."/>
            <person name="Klimes V."/>
            <person name="Leger M."/>
            <person name="Sarrasin M."/>
            <person name="Vlcek C."/>
            <person name="Roger A.J."/>
            <person name="Elias M."/>
            <person name="Lang B.F."/>
        </authorList>
    </citation>
    <scope>NUCLEOTIDE SEQUENCE</scope>
    <source>
        <strain evidence="7">And28</strain>
    </source>
</reference>
<comment type="caution">
    <text evidence="7">The sequence shown here is derived from an EMBL/GenBank/DDBJ whole genome shotgun (WGS) entry which is preliminary data.</text>
</comment>
<keyword evidence="8" id="KW-1185">Reference proteome</keyword>
<feature type="region of interest" description="Disordered" evidence="3">
    <location>
        <begin position="58"/>
        <end position="132"/>
    </location>
</feature>
<dbReference type="Proteomes" id="UP000799049">
    <property type="component" value="Unassembled WGS sequence"/>
</dbReference>
<feature type="domain" description="Stealth protein CR2 conserved region 2" evidence="4">
    <location>
        <begin position="216"/>
        <end position="318"/>
    </location>
</feature>
<evidence type="ECO:0000256" key="3">
    <source>
        <dbReference type="SAM" id="MobiDB-lite"/>
    </source>
</evidence>
<comment type="similarity">
    <text evidence="1">Belongs to the stealth family.</text>
</comment>
<organism evidence="7 8">
    <name type="scientific">Andalucia godoyi</name>
    <name type="common">Flagellate</name>
    <dbReference type="NCBI Taxonomy" id="505711"/>
    <lineage>
        <taxon>Eukaryota</taxon>
        <taxon>Discoba</taxon>
        <taxon>Jakobida</taxon>
        <taxon>Andalucina</taxon>
        <taxon>Andaluciidae</taxon>
        <taxon>Andalucia</taxon>
    </lineage>
</organism>
<feature type="domain" description="Stealth protein CR1 conserved region 1" evidence="5">
    <location>
        <begin position="165"/>
        <end position="188"/>
    </location>
</feature>
<dbReference type="InterPro" id="IPR021520">
    <property type="entry name" value="Stealth_CR2"/>
</dbReference>
<dbReference type="Pfam" id="PF17101">
    <property type="entry name" value="Stealth_CR1"/>
    <property type="match status" value="1"/>
</dbReference>
<dbReference type="PANTHER" id="PTHR24045">
    <property type="match status" value="1"/>
</dbReference>
<dbReference type="EMBL" id="VRVR01000004">
    <property type="protein sequence ID" value="KAF0853047.1"/>
    <property type="molecule type" value="Genomic_DNA"/>
</dbReference>